<keyword evidence="3" id="KW-1185">Reference proteome</keyword>
<evidence type="ECO:0000313" key="3">
    <source>
        <dbReference type="Proteomes" id="UP000276133"/>
    </source>
</evidence>
<dbReference type="OrthoDB" id="10624325at2759"/>
<comment type="caution">
    <text evidence="2">The sequence shown here is derived from an EMBL/GenBank/DDBJ whole genome shotgun (WGS) entry which is preliminary data.</text>
</comment>
<evidence type="ECO:0000256" key="1">
    <source>
        <dbReference type="SAM" id="MobiDB-lite"/>
    </source>
</evidence>
<evidence type="ECO:0000313" key="2">
    <source>
        <dbReference type="EMBL" id="RNA19509.1"/>
    </source>
</evidence>
<organism evidence="2 3">
    <name type="scientific">Brachionus plicatilis</name>
    <name type="common">Marine rotifer</name>
    <name type="synonym">Brachionus muelleri</name>
    <dbReference type="NCBI Taxonomy" id="10195"/>
    <lineage>
        <taxon>Eukaryota</taxon>
        <taxon>Metazoa</taxon>
        <taxon>Spiralia</taxon>
        <taxon>Gnathifera</taxon>
        <taxon>Rotifera</taxon>
        <taxon>Eurotatoria</taxon>
        <taxon>Monogononta</taxon>
        <taxon>Pseudotrocha</taxon>
        <taxon>Ploima</taxon>
        <taxon>Brachionidae</taxon>
        <taxon>Brachionus</taxon>
    </lineage>
</organism>
<sequence>MLSPNLVESNKKLDEQIIKLRECKAEMIKMFHDIDSLIDNSPHSSFCSYSHSLLGKSNSNLYETSSSESNYSESDSEYNSDFYQRPQYREPTRRPSLKFSFKFPLQSEYDNISTYSSYTPGNSQKYNYDQYARIPSTKQNKKPKKENNRSFSSLGRPKSQASMNHTFRKPIARAMSKSAIFSSSQDLSKFKKGPQIDYKDVGKGWKPSLGKSREDLSIYSSSTYEKNPFKNVTVKKKMVTDLKDIGQGWKNILSKSKNDLNIYARPEPQKEPFKTVVVKNKILRDPRDIGKDVEHGRKSFKPPYSSDYDKEPFKSVTVKRKVFKDERDVGNGWKPICGKSKDDLKKLNEEPVISAVEKKIIKDNRDAGKTWKPNGKVKPDNPLRADFIRPVEKEINQKKIIKDEHNSGKGWKPNGRVKPDNPYRFNEEKKTVINRFRLSANKEPKI</sequence>
<dbReference type="AlphaFoldDB" id="A0A3M7R7S9"/>
<proteinExistence type="predicted"/>
<name>A0A3M7R7S9_BRAPC</name>
<gene>
    <name evidence="2" type="ORF">BpHYR1_017204</name>
</gene>
<feature type="compositionally biased region" description="Polar residues" evidence="1">
    <location>
        <begin position="149"/>
        <end position="163"/>
    </location>
</feature>
<protein>
    <submittedName>
        <fullName evidence="2">Uncharacterized protein</fullName>
    </submittedName>
</protein>
<accession>A0A3M7R7S9</accession>
<reference evidence="2 3" key="1">
    <citation type="journal article" date="2018" name="Sci. Rep.">
        <title>Genomic signatures of local adaptation to the degree of environmental predictability in rotifers.</title>
        <authorList>
            <person name="Franch-Gras L."/>
            <person name="Hahn C."/>
            <person name="Garcia-Roger E.M."/>
            <person name="Carmona M.J."/>
            <person name="Serra M."/>
            <person name="Gomez A."/>
        </authorList>
    </citation>
    <scope>NUCLEOTIDE SEQUENCE [LARGE SCALE GENOMIC DNA]</scope>
    <source>
        <strain evidence="2">HYR1</strain>
    </source>
</reference>
<dbReference type="EMBL" id="REGN01004031">
    <property type="protein sequence ID" value="RNA19509.1"/>
    <property type="molecule type" value="Genomic_DNA"/>
</dbReference>
<feature type="non-terminal residue" evidence="2">
    <location>
        <position position="446"/>
    </location>
</feature>
<feature type="region of interest" description="Disordered" evidence="1">
    <location>
        <begin position="134"/>
        <end position="163"/>
    </location>
</feature>
<dbReference type="Proteomes" id="UP000276133">
    <property type="component" value="Unassembled WGS sequence"/>
</dbReference>
<feature type="region of interest" description="Disordered" evidence="1">
    <location>
        <begin position="403"/>
        <end position="423"/>
    </location>
</feature>